<dbReference type="InterPro" id="IPR005488">
    <property type="entry name" value="Etherase_MurQ"/>
</dbReference>
<dbReference type="GO" id="GO:0097367">
    <property type="term" value="F:carbohydrate derivative binding"/>
    <property type="evidence" value="ECO:0007669"/>
    <property type="project" value="InterPro"/>
</dbReference>
<dbReference type="CDD" id="cd05007">
    <property type="entry name" value="SIS_Etherase"/>
    <property type="match status" value="1"/>
</dbReference>
<dbReference type="NCBIfam" id="NF003915">
    <property type="entry name" value="PRK05441.1"/>
    <property type="match status" value="1"/>
</dbReference>
<dbReference type="InterPro" id="IPR040190">
    <property type="entry name" value="MURQ/GCKR"/>
</dbReference>
<organism evidence="4 5">
    <name type="scientific">Kockovaella imperatae</name>
    <dbReference type="NCBI Taxonomy" id="4999"/>
    <lineage>
        <taxon>Eukaryota</taxon>
        <taxon>Fungi</taxon>
        <taxon>Dikarya</taxon>
        <taxon>Basidiomycota</taxon>
        <taxon>Agaricomycotina</taxon>
        <taxon>Tremellomycetes</taxon>
        <taxon>Tremellales</taxon>
        <taxon>Cuniculitremaceae</taxon>
        <taxon>Kockovaella</taxon>
    </lineage>
</organism>
<dbReference type="InterPro" id="IPR046348">
    <property type="entry name" value="SIS_dom_sf"/>
</dbReference>
<protein>
    <submittedName>
        <fullName evidence="4">Glucokinase regulatory-like protein</fullName>
    </submittedName>
</protein>
<evidence type="ECO:0000313" key="4">
    <source>
        <dbReference type="EMBL" id="ORX39908.1"/>
    </source>
</evidence>
<dbReference type="GO" id="GO:0016803">
    <property type="term" value="F:ether hydrolase activity"/>
    <property type="evidence" value="ECO:0007669"/>
    <property type="project" value="TreeGrafter"/>
</dbReference>
<dbReference type="EMBL" id="NBSH01000002">
    <property type="protein sequence ID" value="ORX39908.1"/>
    <property type="molecule type" value="Genomic_DNA"/>
</dbReference>
<proteinExistence type="inferred from homology"/>
<keyword evidence="5" id="KW-1185">Reference proteome</keyword>
<dbReference type="Pfam" id="PF22645">
    <property type="entry name" value="GKRP_SIS_N"/>
    <property type="match status" value="1"/>
</dbReference>
<keyword evidence="4" id="KW-0808">Transferase</keyword>
<dbReference type="STRING" id="4999.A0A1Y1UPD8"/>
<dbReference type="HAMAP" id="MF_00068">
    <property type="entry name" value="MurQ"/>
    <property type="match status" value="1"/>
</dbReference>
<dbReference type="GO" id="GO:0046348">
    <property type="term" value="P:amino sugar catabolic process"/>
    <property type="evidence" value="ECO:0007669"/>
    <property type="project" value="InterPro"/>
</dbReference>
<dbReference type="InterPro" id="IPR001347">
    <property type="entry name" value="SIS_dom"/>
</dbReference>
<keyword evidence="1" id="KW-0456">Lyase</keyword>
<dbReference type="PROSITE" id="PS51464">
    <property type="entry name" value="SIS"/>
    <property type="match status" value="1"/>
</dbReference>
<keyword evidence="2" id="KW-0119">Carbohydrate metabolism</keyword>
<dbReference type="SUPFAM" id="SSF53697">
    <property type="entry name" value="SIS domain"/>
    <property type="match status" value="1"/>
</dbReference>
<dbReference type="NCBIfam" id="NF009222">
    <property type="entry name" value="PRK12570.1"/>
    <property type="match status" value="1"/>
</dbReference>
<comment type="caution">
    <text evidence="4">The sequence shown here is derived from an EMBL/GenBank/DDBJ whole genome shotgun (WGS) entry which is preliminary data.</text>
</comment>
<name>A0A1Y1UPD8_9TREE</name>
<evidence type="ECO:0000256" key="1">
    <source>
        <dbReference type="ARBA" id="ARBA00023239"/>
    </source>
</evidence>
<dbReference type="GO" id="GO:0016301">
    <property type="term" value="F:kinase activity"/>
    <property type="evidence" value="ECO:0007669"/>
    <property type="project" value="UniProtKB-KW"/>
</dbReference>
<keyword evidence="4" id="KW-0418">Kinase</keyword>
<dbReference type="OrthoDB" id="311172at2759"/>
<dbReference type="PANTHER" id="PTHR10088">
    <property type="entry name" value="GLUCOKINASE REGULATORY PROTEIN"/>
    <property type="match status" value="1"/>
</dbReference>
<gene>
    <name evidence="4" type="ORF">BD324DRAFT_678989</name>
</gene>
<sequence length="329" mass="35027">MTMNQAVDDQHVDLEMLATESRNPATVHIDAVSTIELCRMINNEDLKVAKAVSLHIDTIARVIDQITSRLARGGRVIQLGAGTSGRLGVLDASEIPPTYSAPVESYIGLIAGGDQALRKSVEDAEDSRQQGQEALATLDPPLSKQDTVIGIAASGRTPYVLGALEHANSTGCLTVGIACVENSAFRQEGNCEEVVECIVGPEVVTGSTRMKAGTATKLLLNMISTGVMIRTGKTYGNLMVDLKTANHKLVVRARRVFRAIVATASEEYEIKRDALADDEAVDAILRNSDGSVKVAALAYLRDCSAETARALLQASEGRLKQALASPTVR</sequence>
<dbReference type="PROSITE" id="PS01272">
    <property type="entry name" value="GCKR"/>
    <property type="match status" value="1"/>
</dbReference>
<dbReference type="AlphaFoldDB" id="A0A1Y1UPD8"/>
<evidence type="ECO:0000259" key="3">
    <source>
        <dbReference type="PROSITE" id="PS51464"/>
    </source>
</evidence>
<dbReference type="RefSeq" id="XP_021873693.1">
    <property type="nucleotide sequence ID" value="XM_022019022.1"/>
</dbReference>
<dbReference type="GO" id="GO:0016835">
    <property type="term" value="F:carbon-oxygen lyase activity"/>
    <property type="evidence" value="ECO:0007669"/>
    <property type="project" value="InterPro"/>
</dbReference>
<dbReference type="PANTHER" id="PTHR10088:SF4">
    <property type="entry name" value="GLUCOKINASE REGULATORY PROTEIN"/>
    <property type="match status" value="1"/>
</dbReference>
<feature type="domain" description="SIS" evidence="3">
    <location>
        <begin position="66"/>
        <end position="233"/>
    </location>
</feature>
<accession>A0A1Y1UPD8</accession>
<evidence type="ECO:0000256" key="2">
    <source>
        <dbReference type="ARBA" id="ARBA00023277"/>
    </source>
</evidence>
<evidence type="ECO:0000313" key="5">
    <source>
        <dbReference type="Proteomes" id="UP000193218"/>
    </source>
</evidence>
<dbReference type="FunFam" id="3.40.50.10490:FF:000014">
    <property type="entry name" value="N-acetylmuramic acid 6-phosphate etherase"/>
    <property type="match status" value="1"/>
</dbReference>
<dbReference type="GO" id="GO:0009254">
    <property type="term" value="P:peptidoglycan turnover"/>
    <property type="evidence" value="ECO:0007669"/>
    <property type="project" value="TreeGrafter"/>
</dbReference>
<dbReference type="NCBIfam" id="TIGR00274">
    <property type="entry name" value="N-acetylmuramic acid 6-phosphate etherase"/>
    <property type="match status" value="1"/>
</dbReference>
<reference evidence="4 5" key="1">
    <citation type="submission" date="2017-03" db="EMBL/GenBank/DDBJ databases">
        <title>Widespread Adenine N6-methylation of Active Genes in Fungi.</title>
        <authorList>
            <consortium name="DOE Joint Genome Institute"/>
            <person name="Mondo S.J."/>
            <person name="Dannebaum R.O."/>
            <person name="Kuo R.C."/>
            <person name="Louie K.B."/>
            <person name="Bewick A.J."/>
            <person name="Labutti K."/>
            <person name="Haridas S."/>
            <person name="Kuo A."/>
            <person name="Salamov A."/>
            <person name="Ahrendt S.R."/>
            <person name="Lau R."/>
            <person name="Bowen B.P."/>
            <person name="Lipzen A."/>
            <person name="Sullivan W."/>
            <person name="Andreopoulos W.B."/>
            <person name="Clum A."/>
            <person name="Lindquist E."/>
            <person name="Daum C."/>
            <person name="Northen T.R."/>
            <person name="Ramamoorthy G."/>
            <person name="Schmitz R.J."/>
            <person name="Gryganskyi A."/>
            <person name="Culley D."/>
            <person name="Magnuson J."/>
            <person name="James T.Y."/>
            <person name="O'Malley M.A."/>
            <person name="Stajich J.E."/>
            <person name="Spatafora J.W."/>
            <person name="Visel A."/>
            <person name="Grigoriev I.V."/>
        </authorList>
    </citation>
    <scope>NUCLEOTIDE SEQUENCE [LARGE SCALE GENOMIC DNA]</scope>
    <source>
        <strain evidence="4 5">NRRL Y-17943</strain>
    </source>
</reference>
<dbReference type="Gene3D" id="3.40.50.10490">
    <property type="entry name" value="Glucose-6-phosphate isomerase like protein, domain 1"/>
    <property type="match status" value="1"/>
</dbReference>
<dbReference type="GeneID" id="33560831"/>
<dbReference type="InParanoid" id="A0A1Y1UPD8"/>
<dbReference type="InterPro" id="IPR005486">
    <property type="entry name" value="Glucokinase_regulatory_CS"/>
</dbReference>
<dbReference type="Proteomes" id="UP000193218">
    <property type="component" value="Unassembled WGS sequence"/>
</dbReference>
<dbReference type="Gene3D" id="1.10.8.1080">
    <property type="match status" value="1"/>
</dbReference>